<feature type="compositionally biased region" description="Basic and acidic residues" evidence="10">
    <location>
        <begin position="70"/>
        <end position="97"/>
    </location>
</feature>
<keyword evidence="9" id="KW-0233">DNA recombination</keyword>
<keyword evidence="7" id="KW-0695">RNA-directed DNA polymerase</keyword>
<accession>A0AA38F9D0</accession>
<sequence length="355" mass="40056">MAPKKQAKDSKKHKEPAQSRRGTAASKRAQTTISEPAKFGIEHFWGRLTQNASQSTQQADTLSEITVPDKPSEIPCDRLPHKPSEVPCDRLPHKPESPEETSCDQLYKDLERTPVFDKKSEAANNRRFSEGLKTPMAEISEQQECTPEAHICMDFETRLGTGSDSGSLEKRKRMKRSPALLIKQTQDDGVDDVKYKKTPIIVRLESITKRRHKINQIQLNAHQLNCTPIRACMERKDMSTILQNASKLNCAIGSEEKSKNLALEFWAEAINCANYIQNCIPQKAVQDKTPKEAWSGEKPDVSVFCVFGSKAFAVVLDDKCKSMEKKSQELIFVGHCKNVKAYRLLDPVTHDVSFR</sequence>
<dbReference type="InterPro" id="IPR057670">
    <property type="entry name" value="SH3_retrovirus"/>
</dbReference>
<dbReference type="Pfam" id="PF25597">
    <property type="entry name" value="SH3_retrovirus"/>
    <property type="match status" value="1"/>
</dbReference>
<keyword evidence="13" id="KW-1185">Reference proteome</keyword>
<evidence type="ECO:0000259" key="11">
    <source>
        <dbReference type="Pfam" id="PF25597"/>
    </source>
</evidence>
<keyword evidence="8" id="KW-0808">Transferase</keyword>
<keyword evidence="4" id="KW-0378">Hydrolase</keyword>
<dbReference type="OMA" id="QIVKHIC"/>
<dbReference type="EMBL" id="JAHRHJ020000677">
    <property type="protein sequence ID" value="KAH9293831.1"/>
    <property type="molecule type" value="Genomic_DNA"/>
</dbReference>
<keyword evidence="2" id="KW-0479">Metal-binding</keyword>
<name>A0AA38F9D0_TAXCH</name>
<evidence type="ECO:0000256" key="6">
    <source>
        <dbReference type="ARBA" id="ARBA00022908"/>
    </source>
</evidence>
<evidence type="ECO:0000256" key="4">
    <source>
        <dbReference type="ARBA" id="ARBA00022801"/>
    </source>
</evidence>
<keyword evidence="6" id="KW-0229">DNA integration</keyword>
<dbReference type="GO" id="GO:0006310">
    <property type="term" value="P:DNA recombination"/>
    <property type="evidence" value="ECO:0007669"/>
    <property type="project" value="UniProtKB-KW"/>
</dbReference>
<evidence type="ECO:0000256" key="2">
    <source>
        <dbReference type="ARBA" id="ARBA00022723"/>
    </source>
</evidence>
<gene>
    <name evidence="12" type="ORF">KI387_040970</name>
</gene>
<dbReference type="InterPro" id="IPR039537">
    <property type="entry name" value="Retrotran_Ty1/copia-like"/>
</dbReference>
<evidence type="ECO:0000256" key="3">
    <source>
        <dbReference type="ARBA" id="ARBA00022759"/>
    </source>
</evidence>
<evidence type="ECO:0000256" key="10">
    <source>
        <dbReference type="SAM" id="MobiDB-lite"/>
    </source>
</evidence>
<dbReference type="GO" id="GO:0016787">
    <property type="term" value="F:hydrolase activity"/>
    <property type="evidence" value="ECO:0007669"/>
    <property type="project" value="UniProtKB-KW"/>
</dbReference>
<evidence type="ECO:0000256" key="8">
    <source>
        <dbReference type="ARBA" id="ARBA00022932"/>
    </source>
</evidence>
<evidence type="ECO:0000256" key="5">
    <source>
        <dbReference type="ARBA" id="ARBA00022842"/>
    </source>
</evidence>
<comment type="caution">
    <text evidence="12">The sequence shown here is derived from an EMBL/GenBank/DDBJ whole genome shotgun (WGS) entry which is preliminary data.</text>
</comment>
<dbReference type="PANTHER" id="PTHR42648:SF11">
    <property type="entry name" value="TRANSPOSON TY4-P GAG-POL POLYPROTEIN"/>
    <property type="match status" value="1"/>
</dbReference>
<dbReference type="GO" id="GO:0046872">
    <property type="term" value="F:metal ion binding"/>
    <property type="evidence" value="ECO:0007669"/>
    <property type="project" value="UniProtKB-KW"/>
</dbReference>
<evidence type="ECO:0000313" key="13">
    <source>
        <dbReference type="Proteomes" id="UP000824469"/>
    </source>
</evidence>
<evidence type="ECO:0000256" key="9">
    <source>
        <dbReference type="ARBA" id="ARBA00023172"/>
    </source>
</evidence>
<feature type="domain" description="Retroviral polymerase SH3-like" evidence="11">
    <location>
        <begin position="309"/>
        <end position="352"/>
    </location>
</feature>
<feature type="compositionally biased region" description="Polar residues" evidence="10">
    <location>
        <begin position="48"/>
        <end position="64"/>
    </location>
</feature>
<protein>
    <recommendedName>
        <fullName evidence="11">Retroviral polymerase SH3-like domain-containing protein</fullName>
    </recommendedName>
</protein>
<dbReference type="AlphaFoldDB" id="A0AA38F9D0"/>
<keyword evidence="8" id="KW-0548">Nucleotidyltransferase</keyword>
<keyword evidence="1" id="KW-0540">Nuclease</keyword>
<organism evidence="12 13">
    <name type="scientific">Taxus chinensis</name>
    <name type="common">Chinese yew</name>
    <name type="synonym">Taxus wallichiana var. chinensis</name>
    <dbReference type="NCBI Taxonomy" id="29808"/>
    <lineage>
        <taxon>Eukaryota</taxon>
        <taxon>Viridiplantae</taxon>
        <taxon>Streptophyta</taxon>
        <taxon>Embryophyta</taxon>
        <taxon>Tracheophyta</taxon>
        <taxon>Spermatophyta</taxon>
        <taxon>Pinopsida</taxon>
        <taxon>Pinidae</taxon>
        <taxon>Conifers II</taxon>
        <taxon>Cupressales</taxon>
        <taxon>Taxaceae</taxon>
        <taxon>Taxus</taxon>
    </lineage>
</organism>
<proteinExistence type="predicted"/>
<keyword evidence="3" id="KW-0255">Endonuclease</keyword>
<evidence type="ECO:0000256" key="7">
    <source>
        <dbReference type="ARBA" id="ARBA00022918"/>
    </source>
</evidence>
<feature type="region of interest" description="Disordered" evidence="10">
    <location>
        <begin position="1"/>
        <end position="103"/>
    </location>
</feature>
<keyword evidence="5" id="KW-0460">Magnesium</keyword>
<evidence type="ECO:0000256" key="1">
    <source>
        <dbReference type="ARBA" id="ARBA00022722"/>
    </source>
</evidence>
<keyword evidence="8" id="KW-0239">DNA-directed DNA polymerase</keyword>
<dbReference type="PANTHER" id="PTHR42648">
    <property type="entry name" value="TRANSPOSASE, PUTATIVE-RELATED"/>
    <property type="match status" value="1"/>
</dbReference>
<dbReference type="GO" id="GO:0003887">
    <property type="term" value="F:DNA-directed DNA polymerase activity"/>
    <property type="evidence" value="ECO:0007669"/>
    <property type="project" value="UniProtKB-KW"/>
</dbReference>
<dbReference type="Proteomes" id="UP000824469">
    <property type="component" value="Unassembled WGS sequence"/>
</dbReference>
<dbReference type="GO" id="GO:0015074">
    <property type="term" value="P:DNA integration"/>
    <property type="evidence" value="ECO:0007669"/>
    <property type="project" value="UniProtKB-KW"/>
</dbReference>
<dbReference type="GO" id="GO:0003964">
    <property type="term" value="F:RNA-directed DNA polymerase activity"/>
    <property type="evidence" value="ECO:0007669"/>
    <property type="project" value="UniProtKB-KW"/>
</dbReference>
<reference evidence="12 13" key="1">
    <citation type="journal article" date="2021" name="Nat. Plants">
        <title>The Taxus genome provides insights into paclitaxel biosynthesis.</title>
        <authorList>
            <person name="Xiong X."/>
            <person name="Gou J."/>
            <person name="Liao Q."/>
            <person name="Li Y."/>
            <person name="Zhou Q."/>
            <person name="Bi G."/>
            <person name="Li C."/>
            <person name="Du R."/>
            <person name="Wang X."/>
            <person name="Sun T."/>
            <person name="Guo L."/>
            <person name="Liang H."/>
            <person name="Lu P."/>
            <person name="Wu Y."/>
            <person name="Zhang Z."/>
            <person name="Ro D.K."/>
            <person name="Shang Y."/>
            <person name="Huang S."/>
            <person name="Yan J."/>
        </authorList>
    </citation>
    <scope>NUCLEOTIDE SEQUENCE [LARGE SCALE GENOMIC DNA]</scope>
    <source>
        <strain evidence="12">Ta-2019</strain>
    </source>
</reference>
<dbReference type="GO" id="GO:0004519">
    <property type="term" value="F:endonuclease activity"/>
    <property type="evidence" value="ECO:0007669"/>
    <property type="project" value="UniProtKB-KW"/>
</dbReference>
<evidence type="ECO:0000313" key="12">
    <source>
        <dbReference type="EMBL" id="KAH9293831.1"/>
    </source>
</evidence>